<dbReference type="CDD" id="cd04791">
    <property type="entry name" value="LanC_SerThrkinase"/>
    <property type="match status" value="1"/>
</dbReference>
<keyword evidence="5" id="KW-0808">Transferase</keyword>
<dbReference type="GO" id="GO:0005524">
    <property type="term" value="F:ATP binding"/>
    <property type="evidence" value="ECO:0007669"/>
    <property type="project" value="UniProtKB-KW"/>
</dbReference>
<feature type="domain" description="Protein kinase" evidence="4">
    <location>
        <begin position="280"/>
        <end position="544"/>
    </location>
</feature>
<gene>
    <name evidence="5" type="ORF">FED44_14925</name>
</gene>
<protein>
    <submittedName>
        <fullName evidence="5">Serine/threonine protein kinase</fullName>
    </submittedName>
</protein>
<dbReference type="NCBIfam" id="NF038150">
    <property type="entry name" value="lanthi_synth_IV"/>
    <property type="match status" value="1"/>
</dbReference>
<dbReference type="InterPro" id="IPR057929">
    <property type="entry name" value="RamC_N"/>
</dbReference>
<keyword evidence="5" id="KW-0418">Kinase</keyword>
<dbReference type="GO" id="GO:0046872">
    <property type="term" value="F:metal ion binding"/>
    <property type="evidence" value="ECO:0007669"/>
    <property type="project" value="UniProtKB-KW"/>
</dbReference>
<sequence length="981" mass="104667">MRGGGRLSHPRDGVLKRPISNREGRSCSLCRRVSAVAEDVPRNIGCEGCGVSENGAGTAEHTGADIHLLEDVARAALHRNAAGAPGVEDEWEIRHRTPWTYVTPKGAETPAQGWKLHVSATQLSAPVVLARVVEVLARHRCPFKFAATFADLAGLTSRGARRGSVGKFVTVYPPGDEAATAIAEDLHTATYGLPGPSILSDRAYRPGSLVHYRFGVFSAQNVLDNDGTYSSTLTAPDGTRTVDQRNAWYSPPEWATCPFESGQAPVRSTAPEAVLLAGRFVVRQAIRHNAKGGVFLAEDRVSGSHVVIKQARPHISSTLQGHDQRDQLRHEAHMLDLLAPLGITSRKVSLFEQGDNLFLAQEHLEGAMLTTWAAEERSADPGRRQGLALTVVHGLVRLVDAVHERGFVLRDLTPNNVIVGPDGDCRLVDLEMAATPGTPVSRAYTPGYAPPEQARGPKYGPAPGIEVDLYALGATVFYLTTACRPMLGDDEPPGSRSWDSRVRALADVASAGNALAQALAPMILGLMREDPARRWDLRRVEKFLAKLDTEPRPFTAHVTGHRLGVAEQDRLLHDGVTHTLRQMNREAAADPAGRGHLWPVMEFGATSDPCAVQYGAAGVLTLLASVAEHGGGESAGLPSWHADVTATLRDAAEWTVRRLVSEARPSPGLYFGRAGIAWGLHEAGRVLGDDRLRSAGVDLALGLPVAWPNPDVCHGLAGTGLALLHFWHATGDDRFRDMAGRCADTLLAAAERTPGTVLWKIPEDFASALAGAVHYGFAHGVAGIGTFLLAAAGVLGRDDCMETALLGGRTLLAAAHHTGDAAWWTESPSNTIRQPYWCSGSSGVGTFLVRLHSATGEARFLDAARAAAIAAHASRLSSGTVACHGLAGEGQFLLDMADLLGEPAYHAQAEELAACLWARAVTRDGLLVVPDESGDKVSFGWNTGLAGILDFLRRLRHGGARPWMADVPARLTVPARGGETR</sequence>
<keyword evidence="2" id="KW-0067">ATP-binding</keyword>
<dbReference type="Pfam" id="PF00069">
    <property type="entry name" value="Pkinase"/>
    <property type="match status" value="1"/>
</dbReference>
<dbReference type="InterPro" id="IPR011009">
    <property type="entry name" value="Kinase-like_dom_sf"/>
</dbReference>
<dbReference type="PANTHER" id="PTHR24346">
    <property type="entry name" value="MAP/MICROTUBULE AFFINITY-REGULATING KINASE"/>
    <property type="match status" value="1"/>
</dbReference>
<dbReference type="GO" id="GO:0035556">
    <property type="term" value="P:intracellular signal transduction"/>
    <property type="evidence" value="ECO:0007669"/>
    <property type="project" value="TreeGrafter"/>
</dbReference>
<dbReference type="SMART" id="SM01260">
    <property type="entry name" value="LANC_like"/>
    <property type="match status" value="1"/>
</dbReference>
<feature type="binding site" evidence="3">
    <location>
        <position position="838"/>
    </location>
    <ligand>
        <name>Zn(2+)</name>
        <dbReference type="ChEBI" id="CHEBI:29105"/>
    </ligand>
</feature>
<name>A0A5R8Z221_9ACTN</name>
<dbReference type="InterPro" id="IPR007822">
    <property type="entry name" value="LANC-like"/>
</dbReference>
<dbReference type="SUPFAM" id="SSF158745">
    <property type="entry name" value="LanC-like"/>
    <property type="match status" value="1"/>
</dbReference>
<reference evidence="5" key="1">
    <citation type="submission" date="2019-05" db="EMBL/GenBank/DDBJ databases">
        <title>Isolation, diversity and antifungal activity of Actinobacteria from wheat.</title>
        <authorList>
            <person name="Yu B."/>
        </authorList>
    </citation>
    <scope>NUCLEOTIDE SEQUENCE [LARGE SCALE GENOMIC DNA]</scope>
    <source>
        <strain evidence="5">NEAU-HEGS1-5</strain>
    </source>
</reference>
<dbReference type="Gene3D" id="1.50.10.20">
    <property type="match status" value="1"/>
</dbReference>
<dbReference type="EMBL" id="VANP01000005">
    <property type="protein sequence ID" value="TLP59594.1"/>
    <property type="molecule type" value="Genomic_DNA"/>
</dbReference>
<accession>A0A5R8Z221</accession>
<dbReference type="Gene3D" id="1.10.510.10">
    <property type="entry name" value="Transferase(Phosphotransferase) domain 1"/>
    <property type="match status" value="1"/>
</dbReference>
<dbReference type="GO" id="GO:0004674">
    <property type="term" value="F:protein serine/threonine kinase activity"/>
    <property type="evidence" value="ECO:0007669"/>
    <property type="project" value="UniProtKB-KW"/>
</dbReference>
<dbReference type="InterPro" id="IPR058053">
    <property type="entry name" value="RamC_C"/>
</dbReference>
<keyword evidence="6" id="KW-1185">Reference proteome</keyword>
<dbReference type="PROSITE" id="PS50011">
    <property type="entry name" value="PROTEIN_KINASE_DOM"/>
    <property type="match status" value="1"/>
</dbReference>
<evidence type="ECO:0000259" key="4">
    <source>
        <dbReference type="PROSITE" id="PS50011"/>
    </source>
</evidence>
<evidence type="ECO:0000256" key="1">
    <source>
        <dbReference type="ARBA" id="ARBA00022741"/>
    </source>
</evidence>
<organism evidence="5 6">
    <name type="scientific">Microbispora triticiradicis</name>
    <dbReference type="NCBI Taxonomy" id="2200763"/>
    <lineage>
        <taxon>Bacteria</taxon>
        <taxon>Bacillati</taxon>
        <taxon>Actinomycetota</taxon>
        <taxon>Actinomycetes</taxon>
        <taxon>Streptosporangiales</taxon>
        <taxon>Streptosporangiaceae</taxon>
        <taxon>Microbispora</taxon>
    </lineage>
</organism>
<evidence type="ECO:0000313" key="5">
    <source>
        <dbReference type="EMBL" id="TLP59594.1"/>
    </source>
</evidence>
<evidence type="ECO:0000313" key="6">
    <source>
        <dbReference type="Proteomes" id="UP000309033"/>
    </source>
</evidence>
<proteinExistence type="predicted"/>
<dbReference type="Pfam" id="PF05147">
    <property type="entry name" value="LANC_like"/>
    <property type="match status" value="1"/>
</dbReference>
<keyword evidence="3" id="KW-0479">Metal-binding</keyword>
<keyword evidence="3" id="KW-0862">Zinc</keyword>
<dbReference type="PANTHER" id="PTHR24346:SF30">
    <property type="entry name" value="MATERNAL EMBRYONIC LEUCINE ZIPPER KINASE"/>
    <property type="match status" value="1"/>
</dbReference>
<dbReference type="Pfam" id="PF25816">
    <property type="entry name" value="RamC_N"/>
    <property type="match status" value="1"/>
</dbReference>
<feature type="binding site" evidence="3">
    <location>
        <position position="884"/>
    </location>
    <ligand>
        <name>Zn(2+)</name>
        <dbReference type="ChEBI" id="CHEBI:29105"/>
    </ligand>
</feature>
<comment type="caution">
    <text evidence="5">The sequence shown here is derived from an EMBL/GenBank/DDBJ whole genome shotgun (WGS) entry which is preliminary data.</text>
</comment>
<dbReference type="SUPFAM" id="SSF56112">
    <property type="entry name" value="Protein kinase-like (PK-like)"/>
    <property type="match status" value="1"/>
</dbReference>
<keyword evidence="1" id="KW-0547">Nucleotide-binding</keyword>
<dbReference type="InterPro" id="IPR000719">
    <property type="entry name" value="Prot_kinase_dom"/>
</dbReference>
<evidence type="ECO:0000256" key="2">
    <source>
        <dbReference type="ARBA" id="ARBA00022840"/>
    </source>
</evidence>
<keyword evidence="5" id="KW-0723">Serine/threonine-protein kinase</keyword>
<evidence type="ECO:0000256" key="3">
    <source>
        <dbReference type="PIRSR" id="PIRSR607822-1"/>
    </source>
</evidence>
<dbReference type="GO" id="GO:0005737">
    <property type="term" value="C:cytoplasm"/>
    <property type="evidence" value="ECO:0007669"/>
    <property type="project" value="TreeGrafter"/>
</dbReference>
<dbReference type="AlphaFoldDB" id="A0A5R8Z221"/>
<dbReference type="Proteomes" id="UP000309033">
    <property type="component" value="Unassembled WGS sequence"/>
</dbReference>
<dbReference type="SMART" id="SM00220">
    <property type="entry name" value="S_TKc"/>
    <property type="match status" value="1"/>
</dbReference>
<dbReference type="GO" id="GO:0031179">
    <property type="term" value="P:peptide modification"/>
    <property type="evidence" value="ECO:0007669"/>
    <property type="project" value="InterPro"/>
</dbReference>
<feature type="binding site" evidence="3">
    <location>
        <position position="883"/>
    </location>
    <ligand>
        <name>Zn(2+)</name>
        <dbReference type="ChEBI" id="CHEBI:29105"/>
    </ligand>
</feature>
<dbReference type="OrthoDB" id="1492512at2"/>
<dbReference type="PRINTS" id="PR01950">
    <property type="entry name" value="LANCSUPER"/>
</dbReference>